<evidence type="ECO:0000259" key="1">
    <source>
        <dbReference type="Pfam" id="PF19124"/>
    </source>
</evidence>
<reference evidence="2 3" key="1">
    <citation type="submission" date="2020-04" db="EMBL/GenBank/DDBJ databases">
        <title>MicrobeNet Type strains.</title>
        <authorList>
            <person name="Nicholson A.C."/>
        </authorList>
    </citation>
    <scope>NUCLEOTIDE SEQUENCE [LARGE SCALE GENOMIC DNA]</scope>
    <source>
        <strain evidence="2 3">JCM 12354</strain>
    </source>
</reference>
<protein>
    <recommendedName>
        <fullName evidence="1">DUF5808 domain-containing protein</fullName>
    </recommendedName>
</protein>
<evidence type="ECO:0000313" key="2">
    <source>
        <dbReference type="EMBL" id="NKY50481.1"/>
    </source>
</evidence>
<accession>A0A846XYN4</accession>
<comment type="caution">
    <text evidence="2">The sequence shown here is derived from an EMBL/GenBank/DDBJ whole genome shotgun (WGS) entry which is preliminary data.</text>
</comment>
<dbReference type="EMBL" id="JAAXOP010000004">
    <property type="protein sequence ID" value="NKY50481.1"/>
    <property type="molecule type" value="Genomic_DNA"/>
</dbReference>
<evidence type="ECO:0000313" key="3">
    <source>
        <dbReference type="Proteomes" id="UP000565711"/>
    </source>
</evidence>
<keyword evidence="3" id="KW-1185">Reference proteome</keyword>
<name>A0A846XYN4_9NOCA</name>
<organism evidence="2 3">
    <name type="scientific">Nocardia vermiculata</name>
    <dbReference type="NCBI Taxonomy" id="257274"/>
    <lineage>
        <taxon>Bacteria</taxon>
        <taxon>Bacillati</taxon>
        <taxon>Actinomycetota</taxon>
        <taxon>Actinomycetes</taxon>
        <taxon>Mycobacteriales</taxon>
        <taxon>Nocardiaceae</taxon>
        <taxon>Nocardia</taxon>
    </lineage>
</organism>
<gene>
    <name evidence="2" type="ORF">HGA08_09690</name>
</gene>
<feature type="domain" description="DUF5808" evidence="1">
    <location>
        <begin position="37"/>
        <end position="60"/>
    </location>
</feature>
<dbReference type="AlphaFoldDB" id="A0A846XYN4"/>
<proteinExistence type="predicted"/>
<sequence length="64" mass="7736">MTEPDDRVPAPQGKALGMPYDWRLPTLRRLRARVWNPDDRRIFTPKTFGWGYDVNLYRLLHPRR</sequence>
<dbReference type="Pfam" id="PF19124">
    <property type="entry name" value="DUF5808"/>
    <property type="match status" value="1"/>
</dbReference>
<dbReference type="Proteomes" id="UP000565711">
    <property type="component" value="Unassembled WGS sequence"/>
</dbReference>
<dbReference type="RefSeq" id="WP_067871802.1">
    <property type="nucleotide sequence ID" value="NZ_JAAXOP010000004.1"/>
</dbReference>
<dbReference type="InterPro" id="IPR043831">
    <property type="entry name" value="DUF5808"/>
</dbReference>